<evidence type="ECO:0000256" key="2">
    <source>
        <dbReference type="ARBA" id="ARBA00005141"/>
    </source>
</evidence>
<dbReference type="InterPro" id="IPR050793">
    <property type="entry name" value="CMP-NeuNAc_synthase"/>
</dbReference>
<gene>
    <name evidence="6" type="primary">cmasb</name>
</gene>
<comment type="catalytic activity">
    <reaction evidence="1">
        <text>an N-acylneuraminate + CTP = a CMP-N-acyl-beta-neuraminate + diphosphate</text>
        <dbReference type="Rhea" id="RHEA:11344"/>
        <dbReference type="ChEBI" id="CHEBI:33019"/>
        <dbReference type="ChEBI" id="CHEBI:37563"/>
        <dbReference type="ChEBI" id="CHEBI:60073"/>
        <dbReference type="ChEBI" id="CHEBI:68671"/>
        <dbReference type="EC" id="2.7.7.43"/>
    </reaction>
</comment>
<dbReference type="SUPFAM" id="SSF53448">
    <property type="entry name" value="Nucleotide-diphospho-sugar transferases"/>
    <property type="match status" value="1"/>
</dbReference>
<keyword evidence="5" id="KW-0808">Transferase</keyword>
<dbReference type="Proteomes" id="UP000472262">
    <property type="component" value="Unassembled WGS sequence"/>
</dbReference>
<evidence type="ECO:0000256" key="5">
    <source>
        <dbReference type="ARBA" id="ARBA00022695"/>
    </source>
</evidence>
<dbReference type="InterPro" id="IPR003329">
    <property type="entry name" value="Cytidylyl_trans"/>
</dbReference>
<dbReference type="InterPro" id="IPR029044">
    <property type="entry name" value="Nucleotide-diphossugar_trans"/>
</dbReference>
<evidence type="ECO:0000256" key="3">
    <source>
        <dbReference type="ARBA" id="ARBA00010726"/>
    </source>
</evidence>
<dbReference type="PANTHER" id="PTHR21485:SF3">
    <property type="entry name" value="N-ACYLNEURAMINATE CYTIDYLYLTRANSFERASE"/>
    <property type="match status" value="1"/>
</dbReference>
<dbReference type="GO" id="GO:0008781">
    <property type="term" value="F:N-acylneuraminate cytidylyltransferase activity"/>
    <property type="evidence" value="ECO:0007669"/>
    <property type="project" value="UniProtKB-EC"/>
</dbReference>
<keyword evidence="5" id="KW-0548">Nucleotidyltransferase</keyword>
<protein>
    <recommendedName>
        <fullName evidence="4">N-acylneuraminate cytidylyltransferase</fullName>
        <ecNumber evidence="4">2.7.7.43</ecNumber>
    </recommendedName>
</protein>
<dbReference type="CDD" id="cd02513">
    <property type="entry name" value="CMP-NeuAc_Synthase"/>
    <property type="match status" value="1"/>
</dbReference>
<dbReference type="EC" id="2.7.7.43" evidence="4"/>
<dbReference type="InterPro" id="IPR023214">
    <property type="entry name" value="HAD_sf"/>
</dbReference>
<sequence>MIMIISERFLCDSGRPSNRCTGQPHRAALILARGGSKGIPLKNIKSLAGVPLIAWVLRAALDSEVVDSVWVSTDHDEIERVARVWGAKVHRRSPEVSKDSSSSLETIQEFIRLRPEVDIVCHIQATSPCLHPHHIREALQMITEQGCDYVFSVVRRHQFHWEEVDKKEGKNPTPLNIDVAHRPRRQDWRGELYENGSFYFSTRKALENGLKQLGKIAYYEMLPEYSVDIDVDIDWPVAEQRVLRFGYFGREENAAVRLFLCKVSGCLTNGQIITSVSGEDHVAINARDVAGIHMLQRENIEVQSCGLVQIICYNCYTVKKNTSYVVNRAFRGYMCKIHSLGSRGVSLLIRSVWVAVIT</sequence>
<evidence type="ECO:0000313" key="7">
    <source>
        <dbReference type="Proteomes" id="UP000472262"/>
    </source>
</evidence>
<evidence type="ECO:0000256" key="1">
    <source>
        <dbReference type="ARBA" id="ARBA00001862"/>
    </source>
</evidence>
<dbReference type="Ensembl" id="ENSSGRT00000027962.1">
    <property type="protein sequence ID" value="ENSSGRP00000025953.1"/>
    <property type="gene ID" value="ENSSGRG00000015034.1"/>
</dbReference>
<dbReference type="FunFam" id="3.90.550.10:FF:000074">
    <property type="entry name" value="N-acylneuraminate cytidylyltransferase A"/>
    <property type="match status" value="1"/>
</dbReference>
<evidence type="ECO:0000256" key="4">
    <source>
        <dbReference type="ARBA" id="ARBA00012491"/>
    </source>
</evidence>
<reference evidence="6" key="2">
    <citation type="submission" date="2025-09" db="UniProtKB">
        <authorList>
            <consortium name="Ensembl"/>
        </authorList>
    </citation>
    <scope>IDENTIFICATION</scope>
</reference>
<dbReference type="PANTHER" id="PTHR21485">
    <property type="entry name" value="HAD SUPERFAMILY MEMBERS CMAS AND KDSC"/>
    <property type="match status" value="1"/>
</dbReference>
<dbReference type="Pfam" id="PF02348">
    <property type="entry name" value="CTP_transf_3"/>
    <property type="match status" value="1"/>
</dbReference>
<comment type="pathway">
    <text evidence="2">Amino-sugar metabolism; N-acetylneuraminate metabolism.</text>
</comment>
<proteinExistence type="inferred from homology"/>
<accession>A0A672LMX6</accession>
<comment type="similarity">
    <text evidence="3">Belongs to the CMP-NeuNAc synthase family.</text>
</comment>
<dbReference type="AlphaFoldDB" id="A0A672LMX6"/>
<organism evidence="6 7">
    <name type="scientific">Sinocyclocheilus grahami</name>
    <name type="common">Dianchi golden-line fish</name>
    <name type="synonym">Barbus grahami</name>
    <dbReference type="NCBI Taxonomy" id="75366"/>
    <lineage>
        <taxon>Eukaryota</taxon>
        <taxon>Metazoa</taxon>
        <taxon>Chordata</taxon>
        <taxon>Craniata</taxon>
        <taxon>Vertebrata</taxon>
        <taxon>Euteleostomi</taxon>
        <taxon>Actinopterygii</taxon>
        <taxon>Neopterygii</taxon>
        <taxon>Teleostei</taxon>
        <taxon>Ostariophysi</taxon>
        <taxon>Cypriniformes</taxon>
        <taxon>Cyprinidae</taxon>
        <taxon>Cyprininae</taxon>
        <taxon>Sinocyclocheilus</taxon>
    </lineage>
</organism>
<dbReference type="GO" id="GO:0006054">
    <property type="term" value="P:N-acetylneuraminate metabolic process"/>
    <property type="evidence" value="ECO:0007669"/>
    <property type="project" value="UniProtKB-UniPathway"/>
</dbReference>
<dbReference type="UniPathway" id="UPA00628"/>
<dbReference type="Gene3D" id="3.90.550.10">
    <property type="entry name" value="Spore Coat Polysaccharide Biosynthesis Protein SpsA, Chain A"/>
    <property type="match status" value="1"/>
</dbReference>
<keyword evidence="7" id="KW-1185">Reference proteome</keyword>
<dbReference type="Gene3D" id="3.40.50.1000">
    <property type="entry name" value="HAD superfamily/HAD-like"/>
    <property type="match status" value="1"/>
</dbReference>
<evidence type="ECO:0000313" key="6">
    <source>
        <dbReference type="Ensembl" id="ENSSGRP00000025953.1"/>
    </source>
</evidence>
<dbReference type="InParanoid" id="A0A672LMX6"/>
<reference evidence="6" key="1">
    <citation type="submission" date="2025-08" db="UniProtKB">
        <authorList>
            <consortium name="Ensembl"/>
        </authorList>
    </citation>
    <scope>IDENTIFICATION</scope>
</reference>
<name>A0A672LMX6_SINGR</name>